<keyword evidence="4" id="KW-0808">Transferase</keyword>
<comment type="subcellular location">
    <subcellularLocation>
        <location evidence="1">Cytoplasm</location>
    </subcellularLocation>
</comment>
<evidence type="ECO:0000256" key="1">
    <source>
        <dbReference type="ARBA" id="ARBA00004496"/>
    </source>
</evidence>
<evidence type="ECO:0000256" key="8">
    <source>
        <dbReference type="ARBA" id="ARBA00023125"/>
    </source>
</evidence>
<name>G8U1Q3_SULAD</name>
<comment type="similarity">
    <text evidence="2">Belongs to the beta sliding clamp family.</text>
</comment>
<evidence type="ECO:0000256" key="4">
    <source>
        <dbReference type="ARBA" id="ARBA00022679"/>
    </source>
</evidence>
<dbReference type="GO" id="GO:0003677">
    <property type="term" value="F:DNA binding"/>
    <property type="evidence" value="ECO:0007669"/>
    <property type="project" value="UniProtKB-KW"/>
</dbReference>
<reference evidence="11 12" key="2">
    <citation type="journal article" date="2012" name="Stand. Genomic Sci.">
        <title>Complete genome sequence of the moderately thermophilic mineral-sulfide-oxidizing firmicute Sulfobacillus acidophilus type strain (NAL(T)).</title>
        <authorList>
            <person name="Anderson I."/>
            <person name="Chertkov O."/>
            <person name="Chen A."/>
            <person name="Saunders E."/>
            <person name="Lapidus A."/>
            <person name="Nolan M."/>
            <person name="Lucas S."/>
            <person name="Hammon N."/>
            <person name="Deshpande S."/>
            <person name="Cheng J.F."/>
            <person name="Han C."/>
            <person name="Tapia R."/>
            <person name="Goodwin L.A."/>
            <person name="Pitluck S."/>
            <person name="Liolios K."/>
            <person name="Pagani I."/>
            <person name="Ivanova N."/>
            <person name="Mikhailova N."/>
            <person name="Pati A."/>
            <person name="Palaniappan K."/>
            <person name="Land M."/>
            <person name="Pan C."/>
            <person name="Rohde M."/>
            <person name="Pukall R."/>
            <person name="Goker M."/>
            <person name="Detter J.C."/>
            <person name="Woyke T."/>
            <person name="Bristow J."/>
            <person name="Eisen J.A."/>
            <person name="Markowitz V."/>
            <person name="Hugenholtz P."/>
            <person name="Kyrpides N.C."/>
            <person name="Klenk H.P."/>
            <person name="Mavromatis K."/>
        </authorList>
    </citation>
    <scope>NUCLEOTIDE SEQUENCE [LARGE SCALE GENOMIC DNA]</scope>
    <source>
        <strain evidence="12">ATCC 700253 / DSM 10332 / NAL</strain>
        <plasmid evidence="12">pSULAd1</plasmid>
    </source>
</reference>
<dbReference type="EMBL" id="CP003180">
    <property type="protein sequence ID" value="AEW06981.1"/>
    <property type="molecule type" value="Genomic_DNA"/>
</dbReference>
<keyword evidence="5" id="KW-0548">Nucleotidyltransferase</keyword>
<dbReference type="HOGENOM" id="CLU_2439655_0_0_9"/>
<dbReference type="GO" id="GO:0003887">
    <property type="term" value="F:DNA-directed DNA polymerase activity"/>
    <property type="evidence" value="ECO:0007669"/>
    <property type="project" value="UniProtKB-KW"/>
</dbReference>
<evidence type="ECO:0000313" key="11">
    <source>
        <dbReference type="EMBL" id="AEW06981.1"/>
    </source>
</evidence>
<keyword evidence="3" id="KW-0963">Cytoplasm</keyword>
<dbReference type="Pfam" id="PF00712">
    <property type="entry name" value="DNA_pol3_beta"/>
    <property type="match status" value="1"/>
</dbReference>
<evidence type="ECO:0000256" key="7">
    <source>
        <dbReference type="ARBA" id="ARBA00022932"/>
    </source>
</evidence>
<evidence type="ECO:0000259" key="10">
    <source>
        <dbReference type="Pfam" id="PF00712"/>
    </source>
</evidence>
<feature type="domain" description="DNA polymerase III beta sliding clamp N-terminal" evidence="10">
    <location>
        <begin position="1"/>
        <end position="87"/>
    </location>
</feature>
<organism evidence="11 12">
    <name type="scientific">Sulfobacillus acidophilus (strain ATCC 700253 / DSM 10332 / NAL)</name>
    <dbReference type="NCBI Taxonomy" id="679936"/>
    <lineage>
        <taxon>Bacteria</taxon>
        <taxon>Bacillati</taxon>
        <taxon>Bacillota</taxon>
        <taxon>Clostridia</taxon>
        <taxon>Eubacteriales</taxon>
        <taxon>Clostridiales Family XVII. Incertae Sedis</taxon>
        <taxon>Sulfobacillus</taxon>
    </lineage>
</organism>
<dbReference type="InterPro" id="IPR022634">
    <property type="entry name" value="DNA_polIII_beta_N"/>
</dbReference>
<keyword evidence="12" id="KW-1185">Reference proteome</keyword>
<accession>G8U1Q3</accession>
<reference evidence="12" key="1">
    <citation type="submission" date="2011-12" db="EMBL/GenBank/DDBJ databases">
        <title>The complete genome of plasmid of Sulfobacillus acidophilus DSM 10332.</title>
        <authorList>
            <person name="Lucas S."/>
            <person name="Han J."/>
            <person name="Lapidus A."/>
            <person name="Bruce D."/>
            <person name="Goodwin L."/>
            <person name="Pitluck S."/>
            <person name="Peters L."/>
            <person name="Kyrpides N."/>
            <person name="Mavromatis K."/>
            <person name="Ivanova N."/>
            <person name="Mikhailova N."/>
            <person name="Chertkov O."/>
            <person name="Saunders E."/>
            <person name="Detter J.C."/>
            <person name="Tapia R."/>
            <person name="Han C."/>
            <person name="Land M."/>
            <person name="Hauser L."/>
            <person name="Markowitz V."/>
            <person name="Cheng J.-F."/>
            <person name="Hugenholtz P."/>
            <person name="Woyke T."/>
            <person name="Wu D."/>
            <person name="Pukall R."/>
            <person name="Gehrich-Schroeter G."/>
            <person name="Schneider S."/>
            <person name="Klenk H.-P."/>
            <person name="Eisen J.A."/>
        </authorList>
    </citation>
    <scope>NUCLEOTIDE SEQUENCE [LARGE SCALE GENOMIC DNA]</scope>
    <source>
        <strain evidence="12">ATCC 700253 / DSM 10332 / NAL</strain>
        <plasmid evidence="12">pSULAd1</plasmid>
    </source>
</reference>
<evidence type="ECO:0000313" key="12">
    <source>
        <dbReference type="Proteomes" id="UP000005439"/>
    </source>
</evidence>
<keyword evidence="11" id="KW-0614">Plasmid</keyword>
<evidence type="ECO:0000256" key="9">
    <source>
        <dbReference type="ARBA" id="ARBA00033275"/>
    </source>
</evidence>
<proteinExistence type="inferred from homology"/>
<keyword evidence="6" id="KW-0235">DNA replication</keyword>
<dbReference type="KEGG" id="sap:Sulac_3548"/>
<dbReference type="InterPro" id="IPR001001">
    <property type="entry name" value="DNA_polIII_beta"/>
</dbReference>
<keyword evidence="7" id="KW-0239">DNA-directed DNA polymerase</keyword>
<geneLocation type="plasmid" evidence="12">
    <name>pSULAd1</name>
</geneLocation>
<sequence length="90" mass="9471">MRCTVAQDQAAHALRHLIRVLAAQNPVPLLAGVQLDATGDGLRLTATDLTHHVVVEIPGTVDEPGTIVVPGTLLHDLVHRLATATFSVAL</sequence>
<dbReference type="GO" id="GO:0006271">
    <property type="term" value="P:DNA strand elongation involved in DNA replication"/>
    <property type="evidence" value="ECO:0007669"/>
    <property type="project" value="TreeGrafter"/>
</dbReference>
<gene>
    <name evidence="11" type="ordered locus">Sulac_3548</name>
</gene>
<dbReference type="PATRIC" id="fig|679936.5.peg.3669"/>
<dbReference type="GO" id="GO:0005737">
    <property type="term" value="C:cytoplasm"/>
    <property type="evidence" value="ECO:0007669"/>
    <property type="project" value="UniProtKB-SubCell"/>
</dbReference>
<protein>
    <recommendedName>
        <fullName evidence="9">DNA polymerase III subunit beta</fullName>
    </recommendedName>
</protein>
<dbReference type="GO" id="GO:0009360">
    <property type="term" value="C:DNA polymerase III complex"/>
    <property type="evidence" value="ECO:0007669"/>
    <property type="project" value="InterPro"/>
</dbReference>
<evidence type="ECO:0000256" key="3">
    <source>
        <dbReference type="ARBA" id="ARBA00022490"/>
    </source>
</evidence>
<evidence type="ECO:0000256" key="5">
    <source>
        <dbReference type="ARBA" id="ARBA00022695"/>
    </source>
</evidence>
<evidence type="ECO:0000256" key="2">
    <source>
        <dbReference type="ARBA" id="ARBA00010752"/>
    </source>
</evidence>
<dbReference type="InterPro" id="IPR046938">
    <property type="entry name" value="DNA_clamp_sf"/>
</dbReference>
<dbReference type="Proteomes" id="UP000005439">
    <property type="component" value="Plasmid unnamed"/>
</dbReference>
<dbReference type="Gene3D" id="3.10.150.10">
    <property type="entry name" value="DNA Polymerase III, subunit A, domain 2"/>
    <property type="match status" value="1"/>
</dbReference>
<dbReference type="PANTHER" id="PTHR30478:SF0">
    <property type="entry name" value="BETA SLIDING CLAMP"/>
    <property type="match status" value="1"/>
</dbReference>
<dbReference type="AlphaFoldDB" id="G8U1Q3"/>
<dbReference type="SUPFAM" id="SSF55979">
    <property type="entry name" value="DNA clamp"/>
    <property type="match status" value="1"/>
</dbReference>
<evidence type="ECO:0000256" key="6">
    <source>
        <dbReference type="ARBA" id="ARBA00022705"/>
    </source>
</evidence>
<keyword evidence="8" id="KW-0238">DNA-binding</keyword>
<dbReference type="PANTHER" id="PTHR30478">
    <property type="entry name" value="DNA POLYMERASE III SUBUNIT BETA"/>
    <property type="match status" value="1"/>
</dbReference>
<dbReference type="GO" id="GO:0008408">
    <property type="term" value="F:3'-5' exonuclease activity"/>
    <property type="evidence" value="ECO:0007669"/>
    <property type="project" value="InterPro"/>
</dbReference>